<protein>
    <submittedName>
        <fullName evidence="2">Thioesterase</fullName>
    </submittedName>
</protein>
<accession>A0A2A2FBN7</accession>
<evidence type="ECO:0000259" key="1">
    <source>
        <dbReference type="Pfam" id="PF09500"/>
    </source>
</evidence>
<evidence type="ECO:0000313" key="3">
    <source>
        <dbReference type="Proteomes" id="UP000218896"/>
    </source>
</evidence>
<dbReference type="RefSeq" id="WP_095616062.1">
    <property type="nucleotide sequence ID" value="NZ_NSKD01000001.1"/>
</dbReference>
<sequence length="148" mass="16333">MSPSELQQYLHKHIPISEAMGVSVNAASPESVRVEAPLEPNINHRATVFGGSASAVAILSAWSLLHLRVRDAGLEAQLVIQRNAMDYERPIHGAFTAEARLADPERWERFRKTLERRGRARIRVESILTFAGEPAGHLTGEFVALTQG</sequence>
<dbReference type="OrthoDB" id="572024at2"/>
<dbReference type="EMBL" id="NSKD01000001">
    <property type="protein sequence ID" value="PAU81963.1"/>
    <property type="molecule type" value="Genomic_DNA"/>
</dbReference>
<name>A0A2A2FBN7_9GAMM</name>
<gene>
    <name evidence="2" type="ORF">CK501_02095</name>
</gene>
<organism evidence="2 3">
    <name type="scientific">Halovibrio salipaludis</name>
    <dbReference type="NCBI Taxonomy" id="2032626"/>
    <lineage>
        <taxon>Bacteria</taxon>
        <taxon>Pseudomonadati</taxon>
        <taxon>Pseudomonadota</taxon>
        <taxon>Gammaproteobacteria</taxon>
        <taxon>Oceanospirillales</taxon>
        <taxon>Halomonadaceae</taxon>
        <taxon>Halovibrio</taxon>
    </lineage>
</organism>
<dbReference type="InterPro" id="IPR029069">
    <property type="entry name" value="HotDog_dom_sf"/>
</dbReference>
<dbReference type="SUPFAM" id="SSF54637">
    <property type="entry name" value="Thioesterase/thiol ester dehydrase-isomerase"/>
    <property type="match status" value="1"/>
</dbReference>
<reference evidence="2 3" key="1">
    <citation type="submission" date="2017-08" db="EMBL/GenBank/DDBJ databases">
        <title>Halovibrio sewagensis sp. nov., isolated from wastewater of high salinity.</title>
        <authorList>
            <person name="Dong X."/>
            <person name="Zhang G."/>
        </authorList>
    </citation>
    <scope>NUCLEOTIDE SEQUENCE [LARGE SCALE GENOMIC DNA]</scope>
    <source>
        <strain evidence="2 3">YL5-2</strain>
    </source>
</reference>
<evidence type="ECO:0000313" key="2">
    <source>
        <dbReference type="EMBL" id="PAU81963.1"/>
    </source>
</evidence>
<feature type="domain" description="Thioesterase putative" evidence="1">
    <location>
        <begin position="5"/>
        <end position="145"/>
    </location>
</feature>
<dbReference type="InterPro" id="IPR012660">
    <property type="entry name" value="YiiD_C"/>
</dbReference>
<dbReference type="Gene3D" id="3.10.129.10">
    <property type="entry name" value="Hotdog Thioesterase"/>
    <property type="match status" value="1"/>
</dbReference>
<keyword evidence="3" id="KW-1185">Reference proteome</keyword>
<proteinExistence type="predicted"/>
<dbReference type="Proteomes" id="UP000218896">
    <property type="component" value="Unassembled WGS sequence"/>
</dbReference>
<dbReference type="AlphaFoldDB" id="A0A2A2FBN7"/>
<comment type="caution">
    <text evidence="2">The sequence shown here is derived from an EMBL/GenBank/DDBJ whole genome shotgun (WGS) entry which is preliminary data.</text>
</comment>
<dbReference type="Pfam" id="PF09500">
    <property type="entry name" value="YiiD_C"/>
    <property type="match status" value="1"/>
</dbReference>
<dbReference type="NCBIfam" id="TIGR02447">
    <property type="entry name" value="yiiD_Cterm"/>
    <property type="match status" value="1"/>
</dbReference>